<dbReference type="AlphaFoldDB" id="A0A0A1TD38"/>
<name>A0A0A1TD38_9HYPO</name>
<dbReference type="EMBL" id="CDHN01000008">
    <property type="protein sequence ID" value="CEJ94966.1"/>
    <property type="molecule type" value="Genomic_DNA"/>
</dbReference>
<feature type="compositionally biased region" description="Low complexity" evidence="1">
    <location>
        <begin position="25"/>
        <end position="51"/>
    </location>
</feature>
<dbReference type="HOGENOM" id="CLU_119645_0_0_1"/>
<dbReference type="Proteomes" id="UP000039046">
    <property type="component" value="Unassembled WGS sequence"/>
</dbReference>
<gene>
    <name evidence="2" type="ORF">VHEMI10470</name>
</gene>
<reference evidence="2 3" key="1">
    <citation type="journal article" date="2015" name="Genome Announc.">
        <title>Draft Genome Sequence and Gene Annotation of the Entomopathogenic Fungus Verticillium hemipterigenum.</title>
        <authorList>
            <person name="Horn F."/>
            <person name="Habel A."/>
            <person name="Scharf D.H."/>
            <person name="Dworschak J."/>
            <person name="Brakhage A.A."/>
            <person name="Guthke R."/>
            <person name="Hertweck C."/>
            <person name="Linde J."/>
        </authorList>
    </citation>
    <scope>NUCLEOTIDE SEQUENCE [LARGE SCALE GENOMIC DNA]</scope>
</reference>
<organism evidence="2 3">
    <name type="scientific">[Torrubiella] hemipterigena</name>
    <dbReference type="NCBI Taxonomy" id="1531966"/>
    <lineage>
        <taxon>Eukaryota</taxon>
        <taxon>Fungi</taxon>
        <taxon>Dikarya</taxon>
        <taxon>Ascomycota</taxon>
        <taxon>Pezizomycotina</taxon>
        <taxon>Sordariomycetes</taxon>
        <taxon>Hypocreomycetidae</taxon>
        <taxon>Hypocreales</taxon>
        <taxon>Clavicipitaceae</taxon>
        <taxon>Clavicipitaceae incertae sedis</taxon>
        <taxon>'Torrubiella' clade</taxon>
    </lineage>
</organism>
<feature type="compositionally biased region" description="Basic residues" evidence="1">
    <location>
        <begin position="1"/>
        <end position="11"/>
    </location>
</feature>
<evidence type="ECO:0000313" key="2">
    <source>
        <dbReference type="EMBL" id="CEJ94966.1"/>
    </source>
</evidence>
<protein>
    <submittedName>
        <fullName evidence="2">Uncharacterized protein</fullName>
    </submittedName>
</protein>
<proteinExistence type="predicted"/>
<evidence type="ECO:0000313" key="3">
    <source>
        <dbReference type="Proteomes" id="UP000039046"/>
    </source>
</evidence>
<keyword evidence="3" id="KW-1185">Reference proteome</keyword>
<dbReference type="OrthoDB" id="4825861at2759"/>
<feature type="region of interest" description="Disordered" evidence="1">
    <location>
        <begin position="1"/>
        <end position="77"/>
    </location>
</feature>
<sequence length="138" mass="14933">MAIRDRVRRALRKSEASDALSQTESNGTTSTANTSQSSQGGSPKKSSSKLSRTWTFGSRDKTKDKKRMHPSEKPLTAQNLRHQEMLSGFTMTFGASDPDQIESASFIGISPCCTRAGSRRGSINLDSLTDDLSSLTTA</sequence>
<evidence type="ECO:0000256" key="1">
    <source>
        <dbReference type="SAM" id="MobiDB-lite"/>
    </source>
</evidence>
<accession>A0A0A1TD38</accession>